<feature type="chain" id="PRO_5020512729" description="SnoaL-like domain-containing protein" evidence="1">
    <location>
        <begin position="33"/>
        <end position="189"/>
    </location>
</feature>
<name>A0A4U1BT53_9GAMM</name>
<dbReference type="EMBL" id="SWCJ01000001">
    <property type="protein sequence ID" value="TKB58352.1"/>
    <property type="molecule type" value="Genomic_DNA"/>
</dbReference>
<keyword evidence="3" id="KW-1185">Reference proteome</keyword>
<evidence type="ECO:0000313" key="3">
    <source>
        <dbReference type="Proteomes" id="UP000305675"/>
    </source>
</evidence>
<protein>
    <recommendedName>
        <fullName evidence="4">SnoaL-like domain-containing protein</fullName>
    </recommendedName>
</protein>
<dbReference type="Proteomes" id="UP000305675">
    <property type="component" value="Unassembled WGS sequence"/>
</dbReference>
<keyword evidence="1" id="KW-0732">Signal</keyword>
<reference evidence="2 3" key="1">
    <citation type="submission" date="2019-04" db="EMBL/GenBank/DDBJ databases">
        <authorList>
            <person name="Hwang J.C."/>
        </authorList>
    </citation>
    <scope>NUCLEOTIDE SEQUENCE [LARGE SCALE GENOMIC DNA]</scope>
    <source>
        <strain evidence="2 3">IMCC35002</strain>
    </source>
</reference>
<organism evidence="2 3">
    <name type="scientific">Ferrimonas aestuarii</name>
    <dbReference type="NCBI Taxonomy" id="2569539"/>
    <lineage>
        <taxon>Bacteria</taxon>
        <taxon>Pseudomonadati</taxon>
        <taxon>Pseudomonadota</taxon>
        <taxon>Gammaproteobacteria</taxon>
        <taxon>Alteromonadales</taxon>
        <taxon>Ferrimonadaceae</taxon>
        <taxon>Ferrimonas</taxon>
    </lineage>
</organism>
<comment type="caution">
    <text evidence="2">The sequence shown here is derived from an EMBL/GenBank/DDBJ whole genome shotgun (WGS) entry which is preliminary data.</text>
</comment>
<dbReference type="RefSeq" id="WP_136861500.1">
    <property type="nucleotide sequence ID" value="NZ_SWCJ01000001.1"/>
</dbReference>
<proteinExistence type="predicted"/>
<sequence>MNYLNIRRRFRSPTLKYVALFIASLLSFQANASDFDALVDCYLEAVDKHDFELVVELLHPDELAKFKQTIDATLNGPNKRLAEAELLPLLGVNSPQQAAKLTAKSSYINFSNNLVARYPAEMQQITAASSTYLRESQQGDVVSVQYQMHYQFAAQNFSRVVEHRFKQFDGQWRILMTPETFAYLNRYLH</sequence>
<accession>A0A4U1BT53</accession>
<evidence type="ECO:0000256" key="1">
    <source>
        <dbReference type="SAM" id="SignalP"/>
    </source>
</evidence>
<evidence type="ECO:0008006" key="4">
    <source>
        <dbReference type="Google" id="ProtNLM"/>
    </source>
</evidence>
<feature type="signal peptide" evidence="1">
    <location>
        <begin position="1"/>
        <end position="32"/>
    </location>
</feature>
<dbReference type="OrthoDB" id="5918756at2"/>
<evidence type="ECO:0000313" key="2">
    <source>
        <dbReference type="EMBL" id="TKB58352.1"/>
    </source>
</evidence>
<dbReference type="AlphaFoldDB" id="A0A4U1BT53"/>
<gene>
    <name evidence="2" type="ORF">FCL42_00970</name>
</gene>